<dbReference type="Gene3D" id="3.40.50.1010">
    <property type="entry name" value="5'-nuclease"/>
    <property type="match status" value="1"/>
</dbReference>
<evidence type="ECO:0000313" key="2">
    <source>
        <dbReference type="EMBL" id="VWC92238.1"/>
    </source>
</evidence>
<gene>
    <name evidence="2" type="ORF">BLA18109_03986</name>
</gene>
<dbReference type="PANTHER" id="PTHR39664:SF2">
    <property type="entry name" value="NUCLEIC ACID-BINDING PROTEIN, CONTAINING PIN DOMAIN-RELATED"/>
    <property type="match status" value="1"/>
</dbReference>
<protein>
    <submittedName>
        <fullName evidence="2">Twitching motility protein PilT</fullName>
    </submittedName>
</protein>
<dbReference type="InterPro" id="IPR029060">
    <property type="entry name" value="PIN-like_dom_sf"/>
</dbReference>
<evidence type="ECO:0000313" key="3">
    <source>
        <dbReference type="Proteomes" id="UP000494260"/>
    </source>
</evidence>
<dbReference type="AlphaFoldDB" id="A0A6P2W7F0"/>
<dbReference type="Proteomes" id="UP000494260">
    <property type="component" value="Unassembled WGS sequence"/>
</dbReference>
<dbReference type="EMBL" id="CABVQH010000013">
    <property type="protein sequence ID" value="VWC92238.1"/>
    <property type="molecule type" value="Genomic_DNA"/>
</dbReference>
<name>A0A6P2W7F0_BURL3</name>
<reference evidence="2 3" key="1">
    <citation type="submission" date="2019-09" db="EMBL/GenBank/DDBJ databases">
        <authorList>
            <person name="Depoorter E."/>
        </authorList>
    </citation>
    <scope>NUCLEOTIDE SEQUENCE [LARGE SCALE GENOMIC DNA]</scope>
    <source>
        <strain evidence="2">R-18109</strain>
    </source>
</reference>
<dbReference type="PANTHER" id="PTHR39664">
    <property type="match status" value="1"/>
</dbReference>
<dbReference type="InterPro" id="IPR002716">
    <property type="entry name" value="PIN_dom"/>
</dbReference>
<evidence type="ECO:0000259" key="1">
    <source>
        <dbReference type="Pfam" id="PF01850"/>
    </source>
</evidence>
<sequence>MIGLDTNVLVRYFAQDDVVQSKKATALMETLSVERPGYVSQVALVEVVWVLGRCYGVEREQMKDIIDSMIATKELVVEGADTVRKALRAFVSSAKADFSDCLIERSGHTADCEYTATFDVTASKVAGMRLIK</sequence>
<proteinExistence type="predicted"/>
<feature type="domain" description="PIN" evidence="1">
    <location>
        <begin position="4"/>
        <end position="126"/>
    </location>
</feature>
<dbReference type="RefSeq" id="WP_174952088.1">
    <property type="nucleotide sequence ID" value="NZ_CABVQH010000013.1"/>
</dbReference>
<dbReference type="SUPFAM" id="SSF88723">
    <property type="entry name" value="PIN domain-like"/>
    <property type="match status" value="1"/>
</dbReference>
<organism evidence="2 3">
    <name type="scientific">Burkholderia lata (strain ATCC 17760 / DSM 23089 / LMG 22485 / NCIMB 9086 / R18194 / 383)</name>
    <dbReference type="NCBI Taxonomy" id="482957"/>
    <lineage>
        <taxon>Bacteria</taxon>
        <taxon>Pseudomonadati</taxon>
        <taxon>Pseudomonadota</taxon>
        <taxon>Betaproteobacteria</taxon>
        <taxon>Burkholderiales</taxon>
        <taxon>Burkholderiaceae</taxon>
        <taxon>Burkholderia</taxon>
        <taxon>Burkholderia cepacia complex</taxon>
    </lineage>
</organism>
<dbReference type="Pfam" id="PF01850">
    <property type="entry name" value="PIN"/>
    <property type="match status" value="1"/>
</dbReference>
<dbReference type="CDD" id="cd18683">
    <property type="entry name" value="PIN_VapC-like"/>
    <property type="match status" value="1"/>
</dbReference>
<accession>A0A6P2W7F0</accession>